<dbReference type="EMBL" id="WNZW01000002">
    <property type="protein sequence ID" value="MUG45278.1"/>
    <property type="molecule type" value="Genomic_DNA"/>
</dbReference>
<evidence type="ECO:0000256" key="1">
    <source>
        <dbReference type="SAM" id="Phobius"/>
    </source>
</evidence>
<dbReference type="Proteomes" id="UP000447876">
    <property type="component" value="Unassembled WGS sequence"/>
</dbReference>
<sequence length="261" mass="29429">MYSFHKMIKILGILIKTSFLHSLQYRAQFISAFIASGLEIILYVLFIQSIFGNVTSIKGWSMQEILLLFGLSTISISIVRLFITPNLSYMTGLIRKGELDFVLTKPVDSQFMVSFATYNFFSITQFIQGIIIIAFSGVTITLTNALLCLLYLIIGSAIFYSVWFTILLIVFKAIVIDNAIVAVDTSLSITRYPISIYPKYIRIVFTYVLPLAFVSYIPAGFLLGKMEWKDFVLAVILGGIFIFLSRVAWLFAIKHYSSASS</sequence>
<keyword evidence="1" id="KW-0472">Membrane</keyword>
<feature type="transmembrane region" description="Helical" evidence="1">
    <location>
        <begin position="63"/>
        <end position="83"/>
    </location>
</feature>
<dbReference type="Pfam" id="PF06182">
    <property type="entry name" value="ABC2_membrane_6"/>
    <property type="match status" value="1"/>
</dbReference>
<accession>A0A7X2Z1F5</accession>
<dbReference type="PANTHER" id="PTHR36833:SF1">
    <property type="entry name" value="INTEGRAL MEMBRANE TRANSPORT PROTEIN"/>
    <property type="match status" value="1"/>
</dbReference>
<gene>
    <name evidence="2" type="ORF">GNP95_09730</name>
</gene>
<dbReference type="AlphaFoldDB" id="A0A7X2Z1F5"/>
<dbReference type="PANTHER" id="PTHR36833">
    <property type="entry name" value="SLR0610 PROTEIN-RELATED"/>
    <property type="match status" value="1"/>
</dbReference>
<protein>
    <recommendedName>
        <fullName evidence="4">ABC transporter permease</fullName>
    </recommendedName>
</protein>
<feature type="transmembrane region" description="Helical" evidence="1">
    <location>
        <begin position="160"/>
        <end position="180"/>
    </location>
</feature>
<reference evidence="2 3" key="1">
    <citation type="submission" date="2019-11" db="EMBL/GenBank/DDBJ databases">
        <title>Draft genome sequences of five Paenibacillus species of dairy origin.</title>
        <authorList>
            <person name="Olajide A.M."/>
            <person name="Chen S."/>
            <person name="Lapointe G."/>
        </authorList>
    </citation>
    <scope>NUCLEOTIDE SEQUENCE [LARGE SCALE GENOMIC DNA]</scope>
    <source>
        <strain evidence="2 3">12CR55</strain>
    </source>
</reference>
<feature type="transmembrane region" description="Helical" evidence="1">
    <location>
        <begin position="130"/>
        <end position="154"/>
    </location>
</feature>
<evidence type="ECO:0000313" key="2">
    <source>
        <dbReference type="EMBL" id="MUG45278.1"/>
    </source>
</evidence>
<name>A0A7X2Z1F5_9BACL</name>
<keyword evidence="1" id="KW-1133">Transmembrane helix</keyword>
<feature type="transmembrane region" description="Helical" evidence="1">
    <location>
        <begin position="231"/>
        <end position="253"/>
    </location>
</feature>
<organism evidence="2 3">
    <name type="scientific">Paenibacillus woosongensis</name>
    <dbReference type="NCBI Taxonomy" id="307580"/>
    <lineage>
        <taxon>Bacteria</taxon>
        <taxon>Bacillati</taxon>
        <taxon>Bacillota</taxon>
        <taxon>Bacilli</taxon>
        <taxon>Bacillales</taxon>
        <taxon>Paenibacillaceae</taxon>
        <taxon>Paenibacillus</taxon>
    </lineage>
</organism>
<keyword evidence="1" id="KW-0812">Transmembrane</keyword>
<evidence type="ECO:0008006" key="4">
    <source>
        <dbReference type="Google" id="ProtNLM"/>
    </source>
</evidence>
<comment type="caution">
    <text evidence="2">The sequence shown here is derived from an EMBL/GenBank/DDBJ whole genome shotgun (WGS) entry which is preliminary data.</text>
</comment>
<proteinExistence type="predicted"/>
<feature type="transmembrane region" description="Helical" evidence="1">
    <location>
        <begin position="200"/>
        <end position="219"/>
    </location>
</feature>
<dbReference type="InterPro" id="IPR010390">
    <property type="entry name" value="ABC-2_transporter-like"/>
</dbReference>
<feature type="transmembrane region" description="Helical" evidence="1">
    <location>
        <begin position="29"/>
        <end position="51"/>
    </location>
</feature>
<evidence type="ECO:0000313" key="3">
    <source>
        <dbReference type="Proteomes" id="UP000447876"/>
    </source>
</evidence>